<accession>A0ABQ9M054</accession>
<comment type="function">
    <text evidence="1">Putative transcription factor.</text>
</comment>
<dbReference type="PANTHER" id="PTHR46373">
    <property type="entry name" value="PROTEIN RKD4"/>
    <property type="match status" value="1"/>
</dbReference>
<evidence type="ECO:0000313" key="8">
    <source>
        <dbReference type="EMBL" id="KAJ9172209.1"/>
    </source>
</evidence>
<dbReference type="Proteomes" id="UP001174677">
    <property type="component" value="Chromosome 9"/>
</dbReference>
<keyword evidence="2" id="KW-0805">Transcription regulation</keyword>
<dbReference type="InterPro" id="IPR003035">
    <property type="entry name" value="RWP-RK_dom"/>
</dbReference>
<dbReference type="Pfam" id="PF02042">
    <property type="entry name" value="RWP-RK"/>
    <property type="match status" value="1"/>
</dbReference>
<feature type="domain" description="RWP-RK" evidence="7">
    <location>
        <begin position="143"/>
        <end position="224"/>
    </location>
</feature>
<evidence type="ECO:0000313" key="9">
    <source>
        <dbReference type="Proteomes" id="UP001174677"/>
    </source>
</evidence>
<evidence type="ECO:0000256" key="2">
    <source>
        <dbReference type="ARBA" id="ARBA00023015"/>
    </source>
</evidence>
<keyword evidence="5" id="KW-0804">Transcription</keyword>
<organism evidence="8 9">
    <name type="scientific">Hevea brasiliensis</name>
    <name type="common">Para rubber tree</name>
    <name type="synonym">Siphonia brasiliensis</name>
    <dbReference type="NCBI Taxonomy" id="3981"/>
    <lineage>
        <taxon>Eukaryota</taxon>
        <taxon>Viridiplantae</taxon>
        <taxon>Streptophyta</taxon>
        <taxon>Embryophyta</taxon>
        <taxon>Tracheophyta</taxon>
        <taxon>Spermatophyta</taxon>
        <taxon>Magnoliopsida</taxon>
        <taxon>eudicotyledons</taxon>
        <taxon>Gunneridae</taxon>
        <taxon>Pentapetalae</taxon>
        <taxon>rosids</taxon>
        <taxon>fabids</taxon>
        <taxon>Malpighiales</taxon>
        <taxon>Euphorbiaceae</taxon>
        <taxon>Crotonoideae</taxon>
        <taxon>Micrandreae</taxon>
        <taxon>Hevea</taxon>
    </lineage>
</organism>
<evidence type="ECO:0000256" key="4">
    <source>
        <dbReference type="ARBA" id="ARBA00023125"/>
    </source>
</evidence>
<keyword evidence="6" id="KW-0539">Nucleus</keyword>
<sequence>MDSKTSAQLMNIPKKENQHEFDLFSMDESFEKLAELPPLESFLEIDYPSLSSYDKNFGSEGFQELMSINDYSLGYNHLLSWDEDIVVDAKPLNTINTIAAAATTTIGNADDFAATSTIMDKEEEKRVIKSGRKRSVPLELEEKRVTTSGRKRSIPLELEEIRKHFDVPITKAAKEMKVGLTVLKKRCRELKIMRWPHRKIRSLKSLINNVKEMGLTHEIVMLEEHQRLLEKKPDMEFNDTTKKLRQAIFKANYKKKRCLAAHA</sequence>
<evidence type="ECO:0000256" key="1">
    <source>
        <dbReference type="ARBA" id="ARBA00004049"/>
    </source>
</evidence>
<gene>
    <name evidence="8" type="ORF">P3X46_015474</name>
</gene>
<proteinExistence type="predicted"/>
<dbReference type="InterPro" id="IPR044607">
    <property type="entry name" value="RKD-like"/>
</dbReference>
<evidence type="ECO:0000256" key="3">
    <source>
        <dbReference type="ARBA" id="ARBA00023054"/>
    </source>
</evidence>
<keyword evidence="3" id="KW-0175">Coiled coil</keyword>
<keyword evidence="9" id="KW-1185">Reference proteome</keyword>
<dbReference type="PANTHER" id="PTHR46373:SF2">
    <property type="entry name" value="RWP-RK DOMAIN-CONTAINING PROTEIN"/>
    <property type="match status" value="1"/>
</dbReference>
<dbReference type="EMBL" id="JARPOI010000009">
    <property type="protein sequence ID" value="KAJ9172209.1"/>
    <property type="molecule type" value="Genomic_DNA"/>
</dbReference>
<keyword evidence="4" id="KW-0238">DNA-binding</keyword>
<evidence type="ECO:0000256" key="5">
    <source>
        <dbReference type="ARBA" id="ARBA00023163"/>
    </source>
</evidence>
<name>A0ABQ9M054_HEVBR</name>
<evidence type="ECO:0000259" key="7">
    <source>
        <dbReference type="PROSITE" id="PS51519"/>
    </source>
</evidence>
<protein>
    <recommendedName>
        <fullName evidence="7">RWP-RK domain-containing protein</fullName>
    </recommendedName>
</protein>
<evidence type="ECO:0000256" key="6">
    <source>
        <dbReference type="ARBA" id="ARBA00023242"/>
    </source>
</evidence>
<comment type="caution">
    <text evidence="8">The sequence shown here is derived from an EMBL/GenBank/DDBJ whole genome shotgun (WGS) entry which is preliminary data.</text>
</comment>
<reference evidence="8" key="1">
    <citation type="journal article" date="2023" name="Plant Biotechnol. J.">
        <title>Chromosome-level wild Hevea brasiliensis genome provides new tools for genomic-assisted breeding and valuable loci to elevate rubber yield.</title>
        <authorList>
            <person name="Cheng H."/>
            <person name="Song X."/>
            <person name="Hu Y."/>
            <person name="Wu T."/>
            <person name="Yang Q."/>
            <person name="An Z."/>
            <person name="Feng S."/>
            <person name="Deng Z."/>
            <person name="Wu W."/>
            <person name="Zeng X."/>
            <person name="Tu M."/>
            <person name="Wang X."/>
            <person name="Huang H."/>
        </authorList>
    </citation>
    <scope>NUCLEOTIDE SEQUENCE</scope>
    <source>
        <strain evidence="8">MT/VB/25A 57/8</strain>
    </source>
</reference>
<dbReference type="PROSITE" id="PS51519">
    <property type="entry name" value="RWP_RK"/>
    <property type="match status" value="1"/>
</dbReference>